<dbReference type="EMBL" id="CM020618">
    <property type="protein sequence ID" value="KAK1862375.1"/>
    <property type="molecule type" value="Genomic_DNA"/>
</dbReference>
<dbReference type="Proteomes" id="UP000798662">
    <property type="component" value="Chromosome 1"/>
</dbReference>
<sequence length="271" mass="27679">MGIALAECHANGYTFSAKMSSAILLHQAGLTKHEEAKTFAAASVNTIADTTGLSALSTALRDLWGGGKKPSQTGGPALVTINKAEHHALLARRIAPPPRTPGRRDTAPPPPAHPIKRGITHWPAHFPPSPRMRPTAAKEQVKRHYGGARAPAPQVLATRRPTSGVARRAAANVTPAPPVVDMICRAGSGAHCGDRCGTSGTMRHTGGGQGGALRGDPVGVGACADGGPAAVQRALVGWSSRGVALQDGGASTAWDRAAGEAARRPTRGCSG</sequence>
<proteinExistence type="predicted"/>
<organism evidence="1 2">
    <name type="scientific">Pyropia yezoensis</name>
    <name type="common">Susabi-nori</name>
    <name type="synonym">Porphyra yezoensis</name>
    <dbReference type="NCBI Taxonomy" id="2788"/>
    <lineage>
        <taxon>Eukaryota</taxon>
        <taxon>Rhodophyta</taxon>
        <taxon>Bangiophyceae</taxon>
        <taxon>Bangiales</taxon>
        <taxon>Bangiaceae</taxon>
        <taxon>Pyropia</taxon>
    </lineage>
</organism>
<comment type="caution">
    <text evidence="1">The sequence shown here is derived from an EMBL/GenBank/DDBJ whole genome shotgun (WGS) entry which is preliminary data.</text>
</comment>
<name>A0ACC3BWW3_PYRYE</name>
<evidence type="ECO:0000313" key="1">
    <source>
        <dbReference type="EMBL" id="KAK1862375.1"/>
    </source>
</evidence>
<accession>A0ACC3BWW3</accession>
<reference evidence="1" key="1">
    <citation type="submission" date="2019-11" db="EMBL/GenBank/DDBJ databases">
        <title>Nori genome reveals adaptations in red seaweeds to the harsh intertidal environment.</title>
        <authorList>
            <person name="Wang D."/>
            <person name="Mao Y."/>
        </authorList>
    </citation>
    <scope>NUCLEOTIDE SEQUENCE</scope>
    <source>
        <tissue evidence="1">Gametophyte</tissue>
    </source>
</reference>
<protein>
    <submittedName>
        <fullName evidence="1">Uncharacterized protein</fullName>
    </submittedName>
</protein>
<keyword evidence="2" id="KW-1185">Reference proteome</keyword>
<evidence type="ECO:0000313" key="2">
    <source>
        <dbReference type="Proteomes" id="UP000798662"/>
    </source>
</evidence>
<gene>
    <name evidence="1" type="ORF">I4F81_004949</name>
</gene>